<evidence type="ECO:0000256" key="1">
    <source>
        <dbReference type="ARBA" id="ARBA00004651"/>
    </source>
</evidence>
<reference evidence="7" key="1">
    <citation type="submission" date="2020-07" db="EMBL/GenBank/DDBJ databases">
        <title>Huge and variable diversity of episymbiotic CPR bacteria and DPANN archaea in groundwater ecosystems.</title>
        <authorList>
            <person name="He C.Y."/>
            <person name="Keren R."/>
            <person name="Whittaker M."/>
            <person name="Farag I.F."/>
            <person name="Doudna J."/>
            <person name="Cate J.H.D."/>
            <person name="Banfield J.F."/>
        </authorList>
    </citation>
    <scope>NUCLEOTIDE SEQUENCE</scope>
    <source>
        <strain evidence="7">NC_groundwater_717_Ag_S-0.2um_59_8</strain>
    </source>
</reference>
<evidence type="ECO:0000313" key="7">
    <source>
        <dbReference type="EMBL" id="MBI3013845.1"/>
    </source>
</evidence>
<keyword evidence="2" id="KW-1003">Cell membrane</keyword>
<evidence type="ECO:0000256" key="4">
    <source>
        <dbReference type="ARBA" id="ARBA00022989"/>
    </source>
</evidence>
<protein>
    <submittedName>
        <fullName evidence="7">ATP synthase subunit I</fullName>
    </submittedName>
</protein>
<comment type="caution">
    <text evidence="7">The sequence shown here is derived from an EMBL/GenBank/DDBJ whole genome shotgun (WGS) entry which is preliminary data.</text>
</comment>
<dbReference type="GO" id="GO:0005886">
    <property type="term" value="C:plasma membrane"/>
    <property type="evidence" value="ECO:0007669"/>
    <property type="project" value="UniProtKB-SubCell"/>
</dbReference>
<evidence type="ECO:0000256" key="6">
    <source>
        <dbReference type="SAM" id="Phobius"/>
    </source>
</evidence>
<sequence length="134" mass="14464">MSGADLVAQEKQKIRRIERNALAAAFLLTAGSFVAAPWRFSLSVALGAAVMSINLHLLRRIVEGVILRQEVRAGRLFLKVGGHFILFLGLAAVAFQVLRADVVGFALGTTNLLLAVAVQAVREFFHLQGVKEGL</sequence>
<feature type="transmembrane region" description="Helical" evidence="6">
    <location>
        <begin position="102"/>
        <end position="121"/>
    </location>
</feature>
<dbReference type="Pfam" id="PF03899">
    <property type="entry name" value="ATP-synt_I"/>
    <property type="match status" value="1"/>
</dbReference>
<dbReference type="Proteomes" id="UP000741360">
    <property type="component" value="Unassembled WGS sequence"/>
</dbReference>
<evidence type="ECO:0000256" key="3">
    <source>
        <dbReference type="ARBA" id="ARBA00022692"/>
    </source>
</evidence>
<dbReference type="InterPro" id="IPR005598">
    <property type="entry name" value="ATP_synth_I"/>
</dbReference>
<keyword evidence="4 6" id="KW-1133">Transmembrane helix</keyword>
<evidence type="ECO:0000256" key="5">
    <source>
        <dbReference type="ARBA" id="ARBA00023136"/>
    </source>
</evidence>
<accession>A0A932GMZ3</accession>
<proteinExistence type="predicted"/>
<feature type="transmembrane region" description="Helical" evidence="6">
    <location>
        <begin position="74"/>
        <end position="96"/>
    </location>
</feature>
<comment type="subcellular location">
    <subcellularLocation>
        <location evidence="1">Cell membrane</location>
        <topology evidence="1">Multi-pass membrane protein</topology>
    </subcellularLocation>
</comment>
<name>A0A932GMZ3_UNCTE</name>
<keyword evidence="5 6" id="KW-0472">Membrane</keyword>
<feature type="transmembrane region" description="Helical" evidence="6">
    <location>
        <begin position="21"/>
        <end position="38"/>
    </location>
</feature>
<organism evidence="7 8">
    <name type="scientific">Tectimicrobiota bacterium</name>
    <dbReference type="NCBI Taxonomy" id="2528274"/>
    <lineage>
        <taxon>Bacteria</taxon>
        <taxon>Pseudomonadati</taxon>
        <taxon>Nitrospinota/Tectimicrobiota group</taxon>
        <taxon>Candidatus Tectimicrobiota</taxon>
    </lineage>
</organism>
<dbReference type="EMBL" id="JACPSX010000034">
    <property type="protein sequence ID" value="MBI3013845.1"/>
    <property type="molecule type" value="Genomic_DNA"/>
</dbReference>
<evidence type="ECO:0000256" key="2">
    <source>
        <dbReference type="ARBA" id="ARBA00022475"/>
    </source>
</evidence>
<dbReference type="AlphaFoldDB" id="A0A932GMZ3"/>
<evidence type="ECO:0000313" key="8">
    <source>
        <dbReference type="Proteomes" id="UP000741360"/>
    </source>
</evidence>
<keyword evidence="3 6" id="KW-0812">Transmembrane</keyword>
<gene>
    <name evidence="7" type="ORF">HYY65_01985</name>
</gene>